<dbReference type="RefSeq" id="WP_224001442.1">
    <property type="nucleotide sequence ID" value="NZ_CAJZAF010000007.1"/>
</dbReference>
<proteinExistence type="predicted"/>
<sequence length="107" mass="11719">MTKFSRAPGGGTQKPSQPSADAFIGAAGQPGVSAPTAAVAEPFPWEGLDDKKRREPFNIRFTDAEKAMLKFVEENGRDSMHAFCISVLRPALRRQVEEITGQKLEDE</sequence>
<organism evidence="2 3">
    <name type="scientific">Cupriavidus pinatubonensis</name>
    <dbReference type="NCBI Taxonomy" id="248026"/>
    <lineage>
        <taxon>Bacteria</taxon>
        <taxon>Pseudomonadati</taxon>
        <taxon>Pseudomonadota</taxon>
        <taxon>Betaproteobacteria</taxon>
        <taxon>Burkholderiales</taxon>
        <taxon>Burkholderiaceae</taxon>
        <taxon>Cupriavidus</taxon>
    </lineage>
</organism>
<reference evidence="2 3" key="1">
    <citation type="submission" date="2021-08" db="EMBL/GenBank/DDBJ databases">
        <authorList>
            <person name="Peeters C."/>
        </authorList>
    </citation>
    <scope>NUCLEOTIDE SEQUENCE [LARGE SCALE GENOMIC DNA]</scope>
    <source>
        <strain evidence="2 3">LMG 23994</strain>
    </source>
</reference>
<evidence type="ECO:0000313" key="3">
    <source>
        <dbReference type="Proteomes" id="UP000701702"/>
    </source>
</evidence>
<gene>
    <name evidence="2" type="ORF">LMG23994_01787</name>
</gene>
<protein>
    <submittedName>
        <fullName evidence="2">Uncharacterized protein</fullName>
    </submittedName>
</protein>
<comment type="caution">
    <text evidence="2">The sequence shown here is derived from an EMBL/GenBank/DDBJ whole genome shotgun (WGS) entry which is preliminary data.</text>
</comment>
<dbReference type="EMBL" id="CAJZAF010000007">
    <property type="protein sequence ID" value="CAG9170035.1"/>
    <property type="molecule type" value="Genomic_DNA"/>
</dbReference>
<accession>A0ABM8WRF4</accession>
<evidence type="ECO:0000256" key="1">
    <source>
        <dbReference type="SAM" id="MobiDB-lite"/>
    </source>
</evidence>
<dbReference type="Proteomes" id="UP000701702">
    <property type="component" value="Unassembled WGS sequence"/>
</dbReference>
<keyword evidence="3" id="KW-1185">Reference proteome</keyword>
<evidence type="ECO:0000313" key="2">
    <source>
        <dbReference type="EMBL" id="CAG9170035.1"/>
    </source>
</evidence>
<feature type="region of interest" description="Disordered" evidence="1">
    <location>
        <begin position="1"/>
        <end position="50"/>
    </location>
</feature>
<name>A0ABM8WRF4_9BURK</name>